<dbReference type="InterPro" id="IPR028082">
    <property type="entry name" value="Peripla_BP_I"/>
</dbReference>
<protein>
    <submittedName>
        <fullName evidence="1">Uncharacterized protein</fullName>
    </submittedName>
</protein>
<name>A0ABR0A3F6_9CRUS</name>
<evidence type="ECO:0000313" key="2">
    <source>
        <dbReference type="Proteomes" id="UP001234178"/>
    </source>
</evidence>
<proteinExistence type="predicted"/>
<gene>
    <name evidence="1" type="ORF">OUZ56_001697</name>
</gene>
<dbReference type="Proteomes" id="UP001234178">
    <property type="component" value="Unassembled WGS sequence"/>
</dbReference>
<dbReference type="Gene3D" id="3.40.50.2300">
    <property type="match status" value="1"/>
</dbReference>
<comment type="caution">
    <text evidence="1">The sequence shown here is derived from an EMBL/GenBank/DDBJ whole genome shotgun (WGS) entry which is preliminary data.</text>
</comment>
<evidence type="ECO:0000313" key="1">
    <source>
        <dbReference type="EMBL" id="KAK4019684.1"/>
    </source>
</evidence>
<dbReference type="EMBL" id="JAOYFB010000036">
    <property type="protein sequence ID" value="KAK4019684.1"/>
    <property type="molecule type" value="Genomic_DNA"/>
</dbReference>
<accession>A0ABR0A3F6</accession>
<dbReference type="SUPFAM" id="SSF53822">
    <property type="entry name" value="Periplasmic binding protein-like I"/>
    <property type="match status" value="1"/>
</dbReference>
<sequence length="152" mass="16650">MAVTGVAYDIREPKSRTVSSADVYVVHMFPPATADRLTNQGESILNRTKSSQCDSGAGVDAFFHAIYTTKDFSSSSSSSTKTKSKPTTSVGRPFVMLLGPHCSHVTESVASVTSYWNIVQYTKSNIGENNLCQLLFIRIRRIDPPHMLSLSN</sequence>
<reference evidence="1 2" key="1">
    <citation type="journal article" date="2023" name="Nucleic Acids Res.">
        <title>The hologenome of Daphnia magna reveals possible DNA methylation and microbiome-mediated evolution of the host genome.</title>
        <authorList>
            <person name="Chaturvedi A."/>
            <person name="Li X."/>
            <person name="Dhandapani V."/>
            <person name="Marshall H."/>
            <person name="Kissane S."/>
            <person name="Cuenca-Cambronero M."/>
            <person name="Asole G."/>
            <person name="Calvet F."/>
            <person name="Ruiz-Romero M."/>
            <person name="Marangio P."/>
            <person name="Guigo R."/>
            <person name="Rago D."/>
            <person name="Mirbahai L."/>
            <person name="Eastwood N."/>
            <person name="Colbourne J.K."/>
            <person name="Zhou J."/>
            <person name="Mallon E."/>
            <person name="Orsini L."/>
        </authorList>
    </citation>
    <scope>NUCLEOTIDE SEQUENCE [LARGE SCALE GENOMIC DNA]</scope>
    <source>
        <strain evidence="1">LRV0_1</strain>
    </source>
</reference>
<keyword evidence="2" id="KW-1185">Reference proteome</keyword>
<organism evidence="1 2">
    <name type="scientific">Daphnia magna</name>
    <dbReference type="NCBI Taxonomy" id="35525"/>
    <lineage>
        <taxon>Eukaryota</taxon>
        <taxon>Metazoa</taxon>
        <taxon>Ecdysozoa</taxon>
        <taxon>Arthropoda</taxon>
        <taxon>Crustacea</taxon>
        <taxon>Branchiopoda</taxon>
        <taxon>Diplostraca</taxon>
        <taxon>Cladocera</taxon>
        <taxon>Anomopoda</taxon>
        <taxon>Daphniidae</taxon>
        <taxon>Daphnia</taxon>
    </lineage>
</organism>